<dbReference type="SUPFAM" id="SSF51120">
    <property type="entry name" value="beta-Roll"/>
    <property type="match status" value="1"/>
</dbReference>
<gene>
    <name evidence="2" type="ORF">DP114_13405</name>
</gene>
<sequence length="918" mass="96566">MPPINLSSVYSQNFDSLANSGSNTWTDDSTISGWYSNRIAYTAGTGSSNTGSLYSFGNAASTERALGSVASGSTDTIYYGVRLLNNTSNTINALNINYTGEEWRNGGNTTPQRLDFQYQIGATNITSGSWTDFNTLDFTSPIATATAGALDGNAAGGRTVLSSTLSGFTLAPNQEIWLRWQDLNDTGNDHGLGIDDFSVSATNAPPPPPPTSSTRIHDIQGAAHISPLNGQTVSNVPGIVTTVRSNGFYYQDPNPDTNDATSEGIFVFTNSAPTVAVGNSVLVSGTVTEFRPGGSTGANNLTITEITNPTITTVSTGNPLPSPIVLGNGGRTIPNMVIENDASNVETSGTFDPAQDGIDFYESLEGMLVQINNPVTVSPTNSFGEIWVLADNGVNATGRTARGGSIISQNDFNPERIQIDDTLVNLPTVNVGAQLSTITGVVDYSFNNFEVLPTTAPTVISNNLTREVTGLTSVDPNKLTVATFNVENLDPGDGAAKFNGLASAIVNNLKTPDIISVEEIQDNNGPTNDSVVDASTTYQTLINAIASAGGPTYQYRQINPVDDTNGGEPGGNIRVGFLFNPNRVAFIDRPGGTSTSSTTVSNVNGVPVLSDSPGLIDPTNSAFNSSRKPLVGEFAFNGQSVYVIANHFNSKGGDQPLFGPNQPPTLSSETQRNQQATIVKNFVQNILAADSNANVVVAGDLNDYQFSNPLNILKSAGLTDLVENLPENERYTFKVVGNAQVLDHILASSNLNNNSEFDVVHINSEFTDQVSDHDPSVARFNLPAIKDTSTTGRGTLTGGSGNDVLIGGSGADSLTGGAGNDKFVYTSIRDQGDTINDFEVGKDKIVFTQLLSSLISGGYGGTDAIADNYVKVVQGTSSNNFSVQIDADGSTGADIFRPFITVNLLGTRNLNSSSNFVF</sequence>
<dbReference type="CDD" id="cd04486">
    <property type="entry name" value="YhcR_OBF_like"/>
    <property type="match status" value="1"/>
</dbReference>
<dbReference type="Gene3D" id="2.150.10.10">
    <property type="entry name" value="Serralysin-like metalloprotease, C-terminal"/>
    <property type="match status" value="1"/>
</dbReference>
<proteinExistence type="predicted"/>
<dbReference type="GO" id="GO:0005615">
    <property type="term" value="C:extracellular space"/>
    <property type="evidence" value="ECO:0007669"/>
    <property type="project" value="InterPro"/>
</dbReference>
<dbReference type="Gene3D" id="3.60.10.10">
    <property type="entry name" value="Endonuclease/exonuclease/phosphatase"/>
    <property type="match status" value="1"/>
</dbReference>
<dbReference type="PROSITE" id="PS00330">
    <property type="entry name" value="HEMOLYSIN_CALCIUM"/>
    <property type="match status" value="1"/>
</dbReference>
<dbReference type="NCBIfam" id="TIGR03661">
    <property type="entry name" value="T1SS_VCA0849"/>
    <property type="match status" value="1"/>
</dbReference>
<accession>A0A856MEL0</accession>
<dbReference type="InterPro" id="IPR001343">
    <property type="entry name" value="Hemolysn_Ca-bd"/>
</dbReference>
<evidence type="ECO:0000313" key="2">
    <source>
        <dbReference type="EMBL" id="QDL08754.1"/>
    </source>
</evidence>
<dbReference type="RefSeq" id="WP_171976309.1">
    <property type="nucleotide sequence ID" value="NZ_CAWOXK010000001.1"/>
</dbReference>
<evidence type="ECO:0000313" key="3">
    <source>
        <dbReference type="Proteomes" id="UP000503129"/>
    </source>
</evidence>
<dbReference type="PRINTS" id="PR00313">
    <property type="entry name" value="CABNDNGRPT"/>
</dbReference>
<dbReference type="GO" id="GO:0003824">
    <property type="term" value="F:catalytic activity"/>
    <property type="evidence" value="ECO:0007669"/>
    <property type="project" value="InterPro"/>
</dbReference>
<keyword evidence="3" id="KW-1185">Reference proteome</keyword>
<dbReference type="InterPro" id="IPR019960">
    <property type="entry name" value="T1SS_VCA0849"/>
</dbReference>
<dbReference type="EMBL" id="CP030118">
    <property type="protein sequence ID" value="QDL08754.1"/>
    <property type="molecule type" value="Genomic_DNA"/>
</dbReference>
<dbReference type="Proteomes" id="UP000503129">
    <property type="component" value="Chromosome"/>
</dbReference>
<protein>
    <recommendedName>
        <fullName evidence="1">Endonuclease/exonuclease/phosphatase domain-containing protein</fullName>
    </recommendedName>
</protein>
<organism evidence="2 3">
    <name type="scientific">Brasilonema sennae CENA114</name>
    <dbReference type="NCBI Taxonomy" id="415709"/>
    <lineage>
        <taxon>Bacteria</taxon>
        <taxon>Bacillati</taxon>
        <taxon>Cyanobacteriota</taxon>
        <taxon>Cyanophyceae</taxon>
        <taxon>Nostocales</taxon>
        <taxon>Scytonemataceae</taxon>
        <taxon>Brasilonema</taxon>
        <taxon>Bromeliae group (in: Brasilonema)</taxon>
    </lineage>
</organism>
<dbReference type="KEGG" id="bsen:DP114_13405"/>
<dbReference type="InterPro" id="IPR018511">
    <property type="entry name" value="Hemolysin-typ_Ca-bd_CS"/>
</dbReference>
<dbReference type="GO" id="GO:0005509">
    <property type="term" value="F:calcium ion binding"/>
    <property type="evidence" value="ECO:0007669"/>
    <property type="project" value="InterPro"/>
</dbReference>
<dbReference type="SUPFAM" id="SSF56219">
    <property type="entry name" value="DNase I-like"/>
    <property type="match status" value="1"/>
</dbReference>
<reference evidence="2 3" key="1">
    <citation type="submission" date="2018-06" db="EMBL/GenBank/DDBJ databases">
        <title>Comparative genomics of Brasilonema spp. strains.</title>
        <authorList>
            <person name="Alvarenga D.O."/>
            <person name="Fiore M.F."/>
            <person name="Varani A.M."/>
        </authorList>
    </citation>
    <scope>NUCLEOTIDE SEQUENCE [LARGE SCALE GENOMIC DNA]</scope>
    <source>
        <strain evidence="2 3">CENA114</strain>
    </source>
</reference>
<dbReference type="Pfam" id="PF00353">
    <property type="entry name" value="HemolysinCabind"/>
    <property type="match status" value="1"/>
</dbReference>
<evidence type="ECO:0000259" key="1">
    <source>
        <dbReference type="Pfam" id="PF03372"/>
    </source>
</evidence>
<dbReference type="PANTHER" id="PTHR42834:SF1">
    <property type="entry name" value="ENDONUCLEASE_EXONUCLEASE_PHOSPHATASE FAMILY PROTEIN (AFU_ORTHOLOGUE AFUA_3G09210)"/>
    <property type="match status" value="1"/>
</dbReference>
<dbReference type="AlphaFoldDB" id="A0A856MEL0"/>
<dbReference type="InterPro" id="IPR011049">
    <property type="entry name" value="Serralysin-like_metalloprot_C"/>
</dbReference>
<feature type="domain" description="Endonuclease/exonuclease/phosphatase" evidence="1">
    <location>
        <begin position="482"/>
        <end position="773"/>
    </location>
</feature>
<dbReference type="Pfam" id="PF03372">
    <property type="entry name" value="Exo_endo_phos"/>
    <property type="match status" value="1"/>
</dbReference>
<dbReference type="InterPro" id="IPR005135">
    <property type="entry name" value="Endo/exonuclease/phosphatase"/>
</dbReference>
<dbReference type="PANTHER" id="PTHR42834">
    <property type="entry name" value="ENDONUCLEASE/EXONUCLEASE/PHOSPHATASE FAMILY PROTEIN (AFU_ORTHOLOGUE AFUA_3G09210)"/>
    <property type="match status" value="1"/>
</dbReference>
<name>A0A856MEL0_9CYAN</name>
<dbReference type="InterPro" id="IPR036691">
    <property type="entry name" value="Endo/exonu/phosph_ase_sf"/>
</dbReference>